<accession>A0A9W6IKW7</accession>
<proteinExistence type="predicted"/>
<comment type="caution">
    <text evidence="2">The sequence shown here is derived from an EMBL/GenBank/DDBJ whole genome shotgun (WGS) entry which is preliminary data.</text>
</comment>
<sequence>MRPFSIMTLAALAAALAMPAAGFAREDATPAGQVYAVTFGDSPPVSGMTVIYTFHAGSVISSEAPRGLDGFDGYGEPGGSGRWHASGFVEIAGNGVDGLSDAPPFGTDPAYHLQLLAAGSDQALCEEWPQIAVGESADPQSLCWITNPDVTAVERRQ</sequence>
<name>A0A9W6IKW7_9PROT</name>
<evidence type="ECO:0000313" key="2">
    <source>
        <dbReference type="EMBL" id="GLK51159.1"/>
    </source>
</evidence>
<dbReference type="Proteomes" id="UP001143486">
    <property type="component" value="Unassembled WGS sequence"/>
</dbReference>
<dbReference type="EMBL" id="BSFE01000002">
    <property type="protein sequence ID" value="GLK51159.1"/>
    <property type="molecule type" value="Genomic_DNA"/>
</dbReference>
<protein>
    <submittedName>
        <fullName evidence="2">Uncharacterized protein</fullName>
    </submittedName>
</protein>
<feature type="chain" id="PRO_5040990175" evidence="1">
    <location>
        <begin position="25"/>
        <end position="157"/>
    </location>
</feature>
<gene>
    <name evidence="2" type="ORF">GCM10017621_06670</name>
</gene>
<dbReference type="RefSeq" id="WP_271185553.1">
    <property type="nucleotide sequence ID" value="NZ_BSFE01000002.1"/>
</dbReference>
<evidence type="ECO:0000256" key="1">
    <source>
        <dbReference type="SAM" id="SignalP"/>
    </source>
</evidence>
<keyword evidence="3" id="KW-1185">Reference proteome</keyword>
<reference evidence="2" key="2">
    <citation type="submission" date="2023-01" db="EMBL/GenBank/DDBJ databases">
        <authorList>
            <person name="Sun Q."/>
            <person name="Evtushenko L."/>
        </authorList>
    </citation>
    <scope>NUCLEOTIDE SEQUENCE</scope>
    <source>
        <strain evidence="2">VKM B-1513</strain>
    </source>
</reference>
<organism evidence="2 3">
    <name type="scientific">Maricaulis virginensis</name>
    <dbReference type="NCBI Taxonomy" id="144022"/>
    <lineage>
        <taxon>Bacteria</taxon>
        <taxon>Pseudomonadati</taxon>
        <taxon>Pseudomonadota</taxon>
        <taxon>Alphaproteobacteria</taxon>
        <taxon>Maricaulales</taxon>
        <taxon>Maricaulaceae</taxon>
        <taxon>Maricaulis</taxon>
    </lineage>
</organism>
<dbReference type="AlphaFoldDB" id="A0A9W6IKW7"/>
<evidence type="ECO:0000313" key="3">
    <source>
        <dbReference type="Proteomes" id="UP001143486"/>
    </source>
</evidence>
<feature type="signal peptide" evidence="1">
    <location>
        <begin position="1"/>
        <end position="24"/>
    </location>
</feature>
<reference evidence="2" key="1">
    <citation type="journal article" date="2014" name="Int. J. Syst. Evol. Microbiol.">
        <title>Complete genome sequence of Corynebacterium casei LMG S-19264T (=DSM 44701T), isolated from a smear-ripened cheese.</title>
        <authorList>
            <consortium name="US DOE Joint Genome Institute (JGI-PGF)"/>
            <person name="Walter F."/>
            <person name="Albersmeier A."/>
            <person name="Kalinowski J."/>
            <person name="Ruckert C."/>
        </authorList>
    </citation>
    <scope>NUCLEOTIDE SEQUENCE</scope>
    <source>
        <strain evidence="2">VKM B-1513</strain>
    </source>
</reference>
<keyword evidence="1" id="KW-0732">Signal</keyword>